<gene>
    <name evidence="1" type="ORF">FGIG_02680</name>
</gene>
<evidence type="ECO:0000313" key="2">
    <source>
        <dbReference type="Proteomes" id="UP000316759"/>
    </source>
</evidence>
<name>A0A504YMG0_FASGI</name>
<dbReference type="EMBL" id="SUNJ01008075">
    <property type="protein sequence ID" value="TPP61519.1"/>
    <property type="molecule type" value="Genomic_DNA"/>
</dbReference>
<reference evidence="1 2" key="1">
    <citation type="submission" date="2019-04" db="EMBL/GenBank/DDBJ databases">
        <title>Annotation for the trematode Fasciola gigantica.</title>
        <authorList>
            <person name="Choi Y.-J."/>
        </authorList>
    </citation>
    <scope>NUCLEOTIDE SEQUENCE [LARGE SCALE GENOMIC DNA]</scope>
    <source>
        <strain evidence="1">Uganda_cow_1</strain>
    </source>
</reference>
<dbReference type="Proteomes" id="UP000316759">
    <property type="component" value="Unassembled WGS sequence"/>
</dbReference>
<keyword evidence="2" id="KW-1185">Reference proteome</keyword>
<evidence type="ECO:0000313" key="1">
    <source>
        <dbReference type="EMBL" id="TPP61519.1"/>
    </source>
</evidence>
<dbReference type="InterPro" id="IPR008042">
    <property type="entry name" value="Retrotrans_Pao"/>
</dbReference>
<proteinExistence type="predicted"/>
<dbReference type="Pfam" id="PF05380">
    <property type="entry name" value="Peptidase_A17"/>
    <property type="match status" value="1"/>
</dbReference>
<sequence length="105" mass="11627">MGPAPWMRSLGEIGTMPVNFSLKQNIHMSNRYAQDVPDADLKAGLNLFCGASEAKYCALSCLRYLSDFRQFSFVLVTAKYRVSPLQTVTTPPAELTAALLRVEEP</sequence>
<organism evidence="1 2">
    <name type="scientific">Fasciola gigantica</name>
    <name type="common">Giant liver fluke</name>
    <dbReference type="NCBI Taxonomy" id="46835"/>
    <lineage>
        <taxon>Eukaryota</taxon>
        <taxon>Metazoa</taxon>
        <taxon>Spiralia</taxon>
        <taxon>Lophotrochozoa</taxon>
        <taxon>Platyhelminthes</taxon>
        <taxon>Trematoda</taxon>
        <taxon>Digenea</taxon>
        <taxon>Plagiorchiida</taxon>
        <taxon>Echinostomata</taxon>
        <taxon>Echinostomatoidea</taxon>
        <taxon>Fasciolidae</taxon>
        <taxon>Fasciola</taxon>
    </lineage>
</organism>
<comment type="caution">
    <text evidence="1">The sequence shown here is derived from an EMBL/GenBank/DDBJ whole genome shotgun (WGS) entry which is preliminary data.</text>
</comment>
<dbReference type="AlphaFoldDB" id="A0A504YMG0"/>
<protein>
    <submittedName>
        <fullName evidence="1">Uncharacterized protein</fullName>
    </submittedName>
</protein>
<accession>A0A504YMG0</accession>